<evidence type="ECO:0000313" key="1">
    <source>
        <dbReference type="EMBL" id="SPY97669.1"/>
    </source>
</evidence>
<sequence length="161" mass="17324">MTYFAKPGVLAVTPVTFPLVFVFSVGQAGCTGSHFCLTVAGHQVFDEEQQQLIAGMSPATIQLAWQSTAGETPGAVLSVGRHRVGLSDNDITVYRFAPRDEAWPQDSDWDRLLYTVFKGEAPDKAGWQCVPFSLSELSCHGEFARLTCRGAILKGAGGVIS</sequence>
<gene>
    <name evidence="1" type="ORF">NCTC10975_02777</name>
</gene>
<evidence type="ECO:0000313" key="2">
    <source>
        <dbReference type="Proteomes" id="UP000251485"/>
    </source>
</evidence>
<protein>
    <submittedName>
        <fullName evidence="1">Uncharacterized protein</fullName>
    </submittedName>
</protein>
<dbReference type="AlphaFoldDB" id="A0A2X2DPK2"/>
<name>A0A2X2DPK2_PROMI</name>
<proteinExistence type="predicted"/>
<reference evidence="1 2" key="1">
    <citation type="submission" date="2018-06" db="EMBL/GenBank/DDBJ databases">
        <authorList>
            <consortium name="Pathogen Informatics"/>
            <person name="Doyle S."/>
        </authorList>
    </citation>
    <scope>NUCLEOTIDE SEQUENCE [LARGE SCALE GENOMIC DNA]</scope>
    <source>
        <strain evidence="1 2">NCTC10975</strain>
    </source>
</reference>
<organism evidence="1 2">
    <name type="scientific">Proteus mirabilis</name>
    <dbReference type="NCBI Taxonomy" id="584"/>
    <lineage>
        <taxon>Bacteria</taxon>
        <taxon>Pseudomonadati</taxon>
        <taxon>Pseudomonadota</taxon>
        <taxon>Gammaproteobacteria</taxon>
        <taxon>Enterobacterales</taxon>
        <taxon>Morganellaceae</taxon>
        <taxon>Proteus</taxon>
    </lineage>
</organism>
<dbReference type="EMBL" id="UAUE01000021">
    <property type="protein sequence ID" value="SPY97669.1"/>
    <property type="molecule type" value="Genomic_DNA"/>
</dbReference>
<dbReference type="Proteomes" id="UP000251485">
    <property type="component" value="Unassembled WGS sequence"/>
</dbReference>
<accession>A0A2X2DPK2</accession>